<reference evidence="4 5" key="1">
    <citation type="submission" date="2024-02" db="EMBL/GenBank/DDBJ databases">
        <title>De novo assembly and annotation of 12 fungi associated with fruit tree decline syndrome in Ontario, Canada.</title>
        <authorList>
            <person name="Sulman M."/>
            <person name="Ellouze W."/>
            <person name="Ilyukhin E."/>
        </authorList>
    </citation>
    <scope>NUCLEOTIDE SEQUENCE [LARGE SCALE GENOMIC DNA]</scope>
    <source>
        <strain evidence="4 5">FDS-637</strain>
    </source>
</reference>
<keyword evidence="3" id="KW-0812">Transmembrane</keyword>
<feature type="coiled-coil region" evidence="1">
    <location>
        <begin position="237"/>
        <end position="271"/>
    </location>
</feature>
<comment type="caution">
    <text evidence="4">The sequence shown here is derived from an EMBL/GenBank/DDBJ whole genome shotgun (WGS) entry which is preliminary data.</text>
</comment>
<feature type="region of interest" description="Disordered" evidence="2">
    <location>
        <begin position="342"/>
        <end position="373"/>
    </location>
</feature>
<feature type="compositionally biased region" description="Low complexity" evidence="2">
    <location>
        <begin position="345"/>
        <end position="361"/>
    </location>
</feature>
<dbReference type="RefSeq" id="XP_066628273.1">
    <property type="nucleotide sequence ID" value="XM_066781271.1"/>
</dbReference>
<evidence type="ECO:0000256" key="2">
    <source>
        <dbReference type="SAM" id="MobiDB-lite"/>
    </source>
</evidence>
<proteinExistence type="predicted"/>
<keyword evidence="1" id="KW-0175">Coiled coil</keyword>
<keyword evidence="3" id="KW-1133">Transmembrane helix</keyword>
<feature type="region of interest" description="Disordered" evidence="2">
    <location>
        <begin position="1"/>
        <end position="115"/>
    </location>
</feature>
<keyword evidence="3" id="KW-0472">Membrane</keyword>
<evidence type="ECO:0000313" key="4">
    <source>
        <dbReference type="EMBL" id="KAL0254402.1"/>
    </source>
</evidence>
<evidence type="ECO:0000313" key="5">
    <source>
        <dbReference type="Proteomes" id="UP001430584"/>
    </source>
</evidence>
<feature type="compositionally biased region" description="Basic residues" evidence="2">
    <location>
        <begin position="36"/>
        <end position="60"/>
    </location>
</feature>
<dbReference type="Proteomes" id="UP001430584">
    <property type="component" value="Unassembled WGS sequence"/>
</dbReference>
<evidence type="ECO:0000256" key="1">
    <source>
        <dbReference type="SAM" id="Coils"/>
    </source>
</evidence>
<organism evidence="4 5">
    <name type="scientific">Diplodia seriata</name>
    <dbReference type="NCBI Taxonomy" id="420778"/>
    <lineage>
        <taxon>Eukaryota</taxon>
        <taxon>Fungi</taxon>
        <taxon>Dikarya</taxon>
        <taxon>Ascomycota</taxon>
        <taxon>Pezizomycotina</taxon>
        <taxon>Dothideomycetes</taxon>
        <taxon>Dothideomycetes incertae sedis</taxon>
        <taxon>Botryosphaeriales</taxon>
        <taxon>Botryosphaeriaceae</taxon>
        <taxon>Diplodia</taxon>
    </lineage>
</organism>
<accession>A0ABR3C1A2</accession>
<dbReference type="EMBL" id="JAJVCZ030000011">
    <property type="protein sequence ID" value="KAL0254402.1"/>
    <property type="molecule type" value="Genomic_DNA"/>
</dbReference>
<sequence>MHRSDSTTIAKLAQTGRSSTLAASFSSKPDRDPIKRSHLSLHGHKHHSHHHHHHHRRRSSKYGGDDKEIKSAVLPAPRSHIPDVSLVRPADSADARLNPNGSTSGTSGSANDSKDLVSPSVMAEYEHNARHMSSRVVKPEDVSRERALQKQREGQLRNALRVLDEQSMTTTRRLDDTYYSILEKVAGLHGTIGDLQELSTMTKRLRAEFAGDADELVDEVDGSLDAIGDFAAQARLLEEFEARIVAGKEKAARLNERLDAARKRVDERERLDEEWRTSVNRRLRIFWSVLAALVALFLVGYIVYGIRTQGTASRAATTAKHNFSINLENVVVPPPVREILEKVHSSSQSATTPQSPTSSPASDDERLHVFDEL</sequence>
<evidence type="ECO:0000256" key="3">
    <source>
        <dbReference type="SAM" id="Phobius"/>
    </source>
</evidence>
<keyword evidence="5" id="KW-1185">Reference proteome</keyword>
<dbReference type="GeneID" id="92013962"/>
<protein>
    <submittedName>
        <fullName evidence="4">Uncharacterized protein</fullName>
    </submittedName>
</protein>
<feature type="transmembrane region" description="Helical" evidence="3">
    <location>
        <begin position="285"/>
        <end position="304"/>
    </location>
</feature>
<feature type="compositionally biased region" description="Polar residues" evidence="2">
    <location>
        <begin position="15"/>
        <end position="27"/>
    </location>
</feature>
<feature type="compositionally biased region" description="Basic and acidic residues" evidence="2">
    <location>
        <begin position="363"/>
        <end position="373"/>
    </location>
</feature>
<gene>
    <name evidence="4" type="ORF">SLS55_009877</name>
</gene>
<name>A0ABR3C1A2_9PEZI</name>